<dbReference type="AlphaFoldDB" id="A0A0E9PM15"/>
<organism evidence="1">
    <name type="scientific">Anguilla anguilla</name>
    <name type="common">European freshwater eel</name>
    <name type="synonym">Muraena anguilla</name>
    <dbReference type="NCBI Taxonomy" id="7936"/>
    <lineage>
        <taxon>Eukaryota</taxon>
        <taxon>Metazoa</taxon>
        <taxon>Chordata</taxon>
        <taxon>Craniata</taxon>
        <taxon>Vertebrata</taxon>
        <taxon>Euteleostomi</taxon>
        <taxon>Actinopterygii</taxon>
        <taxon>Neopterygii</taxon>
        <taxon>Teleostei</taxon>
        <taxon>Anguilliformes</taxon>
        <taxon>Anguillidae</taxon>
        <taxon>Anguilla</taxon>
    </lineage>
</organism>
<protein>
    <submittedName>
        <fullName evidence="1">Uncharacterized protein</fullName>
    </submittedName>
</protein>
<accession>A0A0E9PM15</accession>
<sequence length="71" mass="8070">MILCKHGMLVFRNDGVIEIQATLASTNVTEKSAFWAFKYSPLPYKLRNPGSKCPKHTIMFFSVIMAYLVTL</sequence>
<proteinExistence type="predicted"/>
<reference evidence="1" key="2">
    <citation type="journal article" date="2015" name="Fish Shellfish Immunol.">
        <title>Early steps in the European eel (Anguilla anguilla)-Vibrio vulnificus interaction in the gills: Role of the RtxA13 toxin.</title>
        <authorList>
            <person name="Callol A."/>
            <person name="Pajuelo D."/>
            <person name="Ebbesson L."/>
            <person name="Teles M."/>
            <person name="MacKenzie S."/>
            <person name="Amaro C."/>
        </authorList>
    </citation>
    <scope>NUCLEOTIDE SEQUENCE</scope>
</reference>
<name>A0A0E9PM15_ANGAN</name>
<reference evidence="1" key="1">
    <citation type="submission" date="2014-11" db="EMBL/GenBank/DDBJ databases">
        <authorList>
            <person name="Amaro Gonzalez C."/>
        </authorList>
    </citation>
    <scope>NUCLEOTIDE SEQUENCE</scope>
</reference>
<dbReference type="EMBL" id="GBXM01103714">
    <property type="protein sequence ID" value="JAH04863.1"/>
    <property type="molecule type" value="Transcribed_RNA"/>
</dbReference>
<evidence type="ECO:0000313" key="1">
    <source>
        <dbReference type="EMBL" id="JAH04863.1"/>
    </source>
</evidence>